<evidence type="ECO:0000313" key="2">
    <source>
        <dbReference type="Proteomes" id="UP000520198"/>
    </source>
</evidence>
<dbReference type="RefSeq" id="WP_176355028.1">
    <property type="nucleotide sequence ID" value="NZ_JABWDU010000006.1"/>
</dbReference>
<dbReference type="InterPro" id="IPR036388">
    <property type="entry name" value="WH-like_DNA-bd_sf"/>
</dbReference>
<dbReference type="EMBL" id="JABWDU010000006">
    <property type="protein sequence ID" value="NVD41649.1"/>
    <property type="molecule type" value="Genomic_DNA"/>
</dbReference>
<dbReference type="Proteomes" id="UP000520198">
    <property type="component" value="Unassembled WGS sequence"/>
</dbReference>
<dbReference type="Gene3D" id="1.10.10.10">
    <property type="entry name" value="Winged helix-like DNA-binding domain superfamily/Winged helix DNA-binding domain"/>
    <property type="match status" value="1"/>
</dbReference>
<gene>
    <name evidence="1" type="ORF">HT585_22535</name>
</gene>
<dbReference type="InterPro" id="IPR036390">
    <property type="entry name" value="WH_DNA-bd_sf"/>
</dbReference>
<reference evidence="1 2" key="1">
    <citation type="submission" date="2020-06" db="EMBL/GenBank/DDBJ databases">
        <authorList>
            <person name="Grouzdev D.S."/>
        </authorList>
    </citation>
    <scope>NUCLEOTIDE SEQUENCE [LARGE SCALE GENOMIC DNA]</scope>
    <source>
        <strain evidence="1 2">HO-A22</strain>
    </source>
</reference>
<protein>
    <submittedName>
        <fullName evidence="1">Winged helix-turn-helix domain-containing protein</fullName>
    </submittedName>
</protein>
<dbReference type="AlphaFoldDB" id="A0A7Y6Q9Q9"/>
<organism evidence="1 2">
    <name type="scientific">Ensifer oleiphilus</name>
    <dbReference type="NCBI Taxonomy" id="2742698"/>
    <lineage>
        <taxon>Bacteria</taxon>
        <taxon>Pseudomonadati</taxon>
        <taxon>Pseudomonadota</taxon>
        <taxon>Alphaproteobacteria</taxon>
        <taxon>Hyphomicrobiales</taxon>
        <taxon>Rhizobiaceae</taxon>
        <taxon>Sinorhizobium/Ensifer group</taxon>
        <taxon>Ensifer</taxon>
    </lineage>
</organism>
<accession>A0A7Y6Q9Q9</accession>
<name>A0A7Y6Q9Q9_9HYPH</name>
<dbReference type="SUPFAM" id="SSF46785">
    <property type="entry name" value="Winged helix' DNA-binding domain"/>
    <property type="match status" value="1"/>
</dbReference>
<keyword evidence="2" id="KW-1185">Reference proteome</keyword>
<dbReference type="Pfam" id="PF13412">
    <property type="entry name" value="HTH_24"/>
    <property type="match status" value="1"/>
</dbReference>
<evidence type="ECO:0000313" key="1">
    <source>
        <dbReference type="EMBL" id="NVD41649.1"/>
    </source>
</evidence>
<sequence>MLFRKEILDNIAKGKVTLAFRRWTKPTVKAGGSLRTAAGVLSIDTIEAIEAGDISMADAYCAGFPTCDALFAELGSRSEGTLYRIAFHRSGDDPRLSLRDEETLGQADRDAIAARLTRFDKAAGQIWAEATLQLIASRDGITAAEIAEKVGMEKLKLKARIRKLKELGLTESLAVGYRLSPRGRSFLGQA</sequence>
<comment type="caution">
    <text evidence="1">The sequence shown here is derived from an EMBL/GenBank/DDBJ whole genome shotgun (WGS) entry which is preliminary data.</text>
</comment>
<proteinExistence type="predicted"/>